<comment type="similarity">
    <text evidence="1">Belongs to the UPF0213 family.</text>
</comment>
<dbReference type="InterPro" id="IPR050190">
    <property type="entry name" value="UPF0213_domain"/>
</dbReference>
<keyword evidence="3" id="KW-0540">Nuclease</keyword>
<feature type="domain" description="GIY-YIG" evidence="2">
    <location>
        <begin position="1"/>
        <end position="78"/>
    </location>
</feature>
<sequence length="94" mass="11398">MRSYVYILSNKKEGVLYIGVTSNLIKRIYEHKQGFVDGFSKKYNTKDLVYYETFDDIENAILREKKLKNWHRQWKLNLINDFNPSWIDLYNSLL</sequence>
<evidence type="ECO:0000259" key="2">
    <source>
        <dbReference type="PROSITE" id="PS50164"/>
    </source>
</evidence>
<keyword evidence="3" id="KW-0255">Endonuclease</keyword>
<dbReference type="AlphaFoldDB" id="A0A0G0M4F0"/>
<reference evidence="3 4" key="1">
    <citation type="journal article" date="2015" name="Nature">
        <title>rRNA introns, odd ribosomes, and small enigmatic genomes across a large radiation of phyla.</title>
        <authorList>
            <person name="Brown C.T."/>
            <person name="Hug L.A."/>
            <person name="Thomas B.C."/>
            <person name="Sharon I."/>
            <person name="Castelle C.J."/>
            <person name="Singh A."/>
            <person name="Wilkins M.J."/>
            <person name="Williams K.H."/>
            <person name="Banfield J.F."/>
        </authorList>
    </citation>
    <scope>NUCLEOTIDE SEQUENCE [LARGE SCALE GENOMIC DNA]</scope>
</reference>
<dbReference type="CDD" id="cd10448">
    <property type="entry name" value="GIY-YIG_unchar_3"/>
    <property type="match status" value="1"/>
</dbReference>
<dbReference type="EMBL" id="LBVV01000003">
    <property type="protein sequence ID" value="KKQ95185.1"/>
    <property type="molecule type" value="Genomic_DNA"/>
</dbReference>
<dbReference type="PANTHER" id="PTHR34477:SF5">
    <property type="entry name" value="BSL5627 PROTEIN"/>
    <property type="match status" value="1"/>
</dbReference>
<dbReference type="Pfam" id="PF01541">
    <property type="entry name" value="GIY-YIG"/>
    <property type="match status" value="1"/>
</dbReference>
<dbReference type="Proteomes" id="UP000034207">
    <property type="component" value="Unassembled WGS sequence"/>
</dbReference>
<dbReference type="PROSITE" id="PS50164">
    <property type="entry name" value="GIY_YIG"/>
    <property type="match status" value="1"/>
</dbReference>
<dbReference type="SUPFAM" id="SSF82771">
    <property type="entry name" value="GIY-YIG endonuclease"/>
    <property type="match status" value="1"/>
</dbReference>
<dbReference type="InterPro" id="IPR000305">
    <property type="entry name" value="GIY-YIG_endonuc"/>
</dbReference>
<dbReference type="GO" id="GO:0004519">
    <property type="term" value="F:endonuclease activity"/>
    <property type="evidence" value="ECO:0007669"/>
    <property type="project" value="UniProtKB-KW"/>
</dbReference>
<dbReference type="Gene3D" id="3.40.1440.10">
    <property type="entry name" value="GIY-YIG endonuclease"/>
    <property type="match status" value="1"/>
</dbReference>
<dbReference type="SMART" id="SM00465">
    <property type="entry name" value="GIYc"/>
    <property type="match status" value="1"/>
</dbReference>
<dbReference type="PANTHER" id="PTHR34477">
    <property type="entry name" value="UPF0213 PROTEIN YHBQ"/>
    <property type="match status" value="1"/>
</dbReference>
<evidence type="ECO:0000313" key="3">
    <source>
        <dbReference type="EMBL" id="KKQ95185.1"/>
    </source>
</evidence>
<evidence type="ECO:0000313" key="4">
    <source>
        <dbReference type="Proteomes" id="UP000034207"/>
    </source>
</evidence>
<keyword evidence="3" id="KW-0378">Hydrolase</keyword>
<evidence type="ECO:0000256" key="1">
    <source>
        <dbReference type="ARBA" id="ARBA00007435"/>
    </source>
</evidence>
<protein>
    <submittedName>
        <fullName evidence="3">Endonuclease</fullName>
    </submittedName>
</protein>
<gene>
    <name evidence="3" type="ORF">UT18_C0003G0044</name>
</gene>
<comment type="caution">
    <text evidence="3">The sequence shown here is derived from an EMBL/GenBank/DDBJ whole genome shotgun (WGS) entry which is preliminary data.</text>
</comment>
<name>A0A0G0M4F0_UNCC2</name>
<proteinExistence type="inferred from homology"/>
<accession>A0A0G0M4F0</accession>
<organism evidence="3 4">
    <name type="scientific">candidate division CPR2 bacterium GW2011_GWC2_39_10</name>
    <dbReference type="NCBI Taxonomy" id="1618345"/>
    <lineage>
        <taxon>Bacteria</taxon>
        <taxon>Bacteria division CPR2</taxon>
    </lineage>
</organism>
<dbReference type="InterPro" id="IPR035901">
    <property type="entry name" value="GIY-YIG_endonuc_sf"/>
</dbReference>